<reference evidence="1" key="1">
    <citation type="journal article" date="2015" name="ISME J.">
        <title>Draft Genome Sequence of Streptomyces incarnatus NRRL8089, which Produces the Nucleoside Antibiotic Sinefungin.</title>
        <authorList>
            <person name="Oshima K."/>
            <person name="Hattori M."/>
            <person name="Shimizu H."/>
            <person name="Fukuda K."/>
            <person name="Nemoto M."/>
            <person name="Inagaki K."/>
            <person name="Tamura T."/>
        </authorList>
    </citation>
    <scope>NUCLEOTIDE SEQUENCE</scope>
    <source>
        <strain evidence="1">FACHB-1375</strain>
    </source>
</reference>
<keyword evidence="1" id="KW-0067">ATP-binding</keyword>
<gene>
    <name evidence="1" type="ORF">H6G03_07935</name>
</gene>
<accession>A0A926ZFU6</accession>
<dbReference type="EMBL" id="JACJPW010000015">
    <property type="protein sequence ID" value="MBD2181029.1"/>
    <property type="molecule type" value="Genomic_DNA"/>
</dbReference>
<proteinExistence type="predicted"/>
<reference evidence="1" key="2">
    <citation type="submission" date="2020-08" db="EMBL/GenBank/DDBJ databases">
        <authorList>
            <person name="Chen M."/>
            <person name="Teng W."/>
            <person name="Zhao L."/>
            <person name="Hu C."/>
            <person name="Zhou Y."/>
            <person name="Han B."/>
            <person name="Song L."/>
            <person name="Shu W."/>
        </authorList>
    </citation>
    <scope>NUCLEOTIDE SEQUENCE</scope>
    <source>
        <strain evidence="1">FACHB-1375</strain>
    </source>
</reference>
<dbReference type="SUPFAM" id="SSF52540">
    <property type="entry name" value="P-loop containing nucleoside triphosphate hydrolases"/>
    <property type="match status" value="1"/>
</dbReference>
<dbReference type="Proteomes" id="UP000641646">
    <property type="component" value="Unassembled WGS sequence"/>
</dbReference>
<sequence length="1344" mass="153520">MSDINWGLIRNGYTFQDLICSLIRLEDHKARLYVRPGKDYAQDARSGDGRIIYQMKFHRNEAASSAIADAKEEAKNITKYLVTPGKSQEIWQVVQEWILISNVAFNPSDELKWNKEVKPLFDDLGLKASYWEKSVIETLLLKYPDLKQAYFGGETRVFLGIAEAREQVQQSQEFEHYHALDTHFQGRETELEQYKNFINDAKKKILVIHGAGGIGKTRFLLEGAETQALPEGWQILWANIATMTATSSWFIGLIVERPTLLLIDEPEDATVLKTLVEQISGGRARTWKVAIAVQSPNDPVLKYLQGTRMQDIVEDLPLTSLEEKAAIAFCQELIEFGSLQSQTNDWKTQAATWIAQHYDYYPIWIAIAVKLLESRGNLEIMPQEAESLASDYLEGILTQQQSIPSEKALNLLQWTALFDTVNREDTTVIHFIQAKVGCRNPTELQRYFDSLIARKVIFERGSRNRLLKIKPDVLADYILRQWLTYSRPSGANLEASSEALEIIEEVNAMLDSAEASSLQKLLLRGIARFELLQQLSNNPINLLGRLLHDWYDRVPTMNARRKLAYLSVLDEISFAHVSEVLSLLTAVLNSTSAPETVSTIFGQRIITHDDVILALPWIVYHTAPYAQTPNEQMALLSLLCKLVIAERDVATRRPQGLPNDGKRAETVLPRVIKGSPEFRSDFEESAFEKANELLTNIRSQIISEDQKLILDTLVKPLLDIEQEYTSFDGRFVKTQTWLITPETTKWKIRESLRTTIKEILREKKIHPTQSVILWQLLAYAHQEINQALLEFSRDSSPTTPYYEAFRNVIIEDLQWMVEFLKLGNFDIEELAAARELWKWYAQFSKDNELKEIANQCETSFKERELFPKYAPLLTWESNEALGQWAVETSHNLANSDNPQIIHDFVRDGVKILGKPDAVSRLLIVAANLGLKAQQSQSVRNFVQEALKLPVKDAEFLFAARLCNAWVGATRQNDSLAVSAVLEQLLQWANTSEKIVHLIQAIYESAWLVNITELEVTIVLKQQEHFLETNSAVSFVGLLGSIFFCNPKQIKDTIETIFNKLHYKQLSYGVEALLEPLSYAMRSVTQNTEREVERSLMDWILDQVLRLPDIDDLSGTSTWHIQEFLKMFGKPDLQWLVSAIEKRIQMFSKSDNSSIRTLPSRERLSQWIVPISPDQANDTIIRNLVAKLLSYADSSPMLGYRFPQYLVDIDPTGAITADLVVEKLTNPKVKGNSSEIWHWAKFAGYYPDDSSAWRKIAHEACSLAVQFDERHKYSIFHALTNPEPKTWMANIGEVPPIFEKAVEAAKQKLEAETDPVLIPFRQWMLQLAEAELNSEIERVKEEIVK</sequence>
<evidence type="ECO:0000313" key="2">
    <source>
        <dbReference type="Proteomes" id="UP000641646"/>
    </source>
</evidence>
<keyword evidence="2" id="KW-1185">Reference proteome</keyword>
<name>A0A926ZFU6_9CYAN</name>
<dbReference type="InterPro" id="IPR027417">
    <property type="entry name" value="P-loop_NTPase"/>
</dbReference>
<comment type="caution">
    <text evidence="1">The sequence shown here is derived from an EMBL/GenBank/DDBJ whole genome shotgun (WGS) entry which is preliminary data.</text>
</comment>
<protein>
    <submittedName>
        <fullName evidence="1">ATP-binding protein</fullName>
    </submittedName>
</protein>
<dbReference type="Gene3D" id="3.40.50.300">
    <property type="entry name" value="P-loop containing nucleotide triphosphate hydrolases"/>
    <property type="match status" value="1"/>
</dbReference>
<evidence type="ECO:0000313" key="1">
    <source>
        <dbReference type="EMBL" id="MBD2181029.1"/>
    </source>
</evidence>
<keyword evidence="1" id="KW-0547">Nucleotide-binding</keyword>
<dbReference type="RefSeq" id="WP_190463793.1">
    <property type="nucleotide sequence ID" value="NZ_JACJPW010000015.1"/>
</dbReference>
<dbReference type="GO" id="GO:0005524">
    <property type="term" value="F:ATP binding"/>
    <property type="evidence" value="ECO:0007669"/>
    <property type="project" value="UniProtKB-KW"/>
</dbReference>
<organism evidence="1 2">
    <name type="scientific">Aerosakkonema funiforme FACHB-1375</name>
    <dbReference type="NCBI Taxonomy" id="2949571"/>
    <lineage>
        <taxon>Bacteria</taxon>
        <taxon>Bacillati</taxon>
        <taxon>Cyanobacteriota</taxon>
        <taxon>Cyanophyceae</taxon>
        <taxon>Oscillatoriophycideae</taxon>
        <taxon>Aerosakkonematales</taxon>
        <taxon>Aerosakkonemataceae</taxon>
        <taxon>Aerosakkonema</taxon>
    </lineage>
</organism>